<keyword evidence="3" id="KW-1185">Reference proteome</keyword>
<dbReference type="OrthoDB" id="10067281at2759"/>
<dbReference type="AlphaFoldDB" id="A0A9Q0YFN8"/>
<gene>
    <name evidence="2" type="ORF">HOLleu_44588</name>
</gene>
<evidence type="ECO:0000313" key="3">
    <source>
        <dbReference type="Proteomes" id="UP001152320"/>
    </source>
</evidence>
<dbReference type="Gene3D" id="2.170.270.10">
    <property type="entry name" value="SET domain"/>
    <property type="match status" value="1"/>
</dbReference>
<feature type="region of interest" description="Disordered" evidence="1">
    <location>
        <begin position="31"/>
        <end position="64"/>
    </location>
</feature>
<dbReference type="Proteomes" id="UP001152320">
    <property type="component" value="Unassembled WGS sequence"/>
</dbReference>
<dbReference type="InterPro" id="IPR046341">
    <property type="entry name" value="SET_dom_sf"/>
</dbReference>
<dbReference type="EMBL" id="JAIZAY010001016">
    <property type="protein sequence ID" value="KAJ8017776.1"/>
    <property type="molecule type" value="Genomic_DNA"/>
</dbReference>
<reference evidence="2" key="1">
    <citation type="submission" date="2021-10" db="EMBL/GenBank/DDBJ databases">
        <title>Tropical sea cucumber genome reveals ecological adaptation and Cuvierian tubules defense mechanism.</title>
        <authorList>
            <person name="Chen T."/>
        </authorList>
    </citation>
    <scope>NUCLEOTIDE SEQUENCE</scope>
    <source>
        <strain evidence="2">Nanhai2018</strain>
        <tissue evidence="2">Muscle</tissue>
    </source>
</reference>
<proteinExistence type="predicted"/>
<dbReference type="SUPFAM" id="SSF82199">
    <property type="entry name" value="SET domain"/>
    <property type="match status" value="1"/>
</dbReference>
<evidence type="ECO:0000256" key="1">
    <source>
        <dbReference type="SAM" id="MobiDB-lite"/>
    </source>
</evidence>
<accession>A0A9Q0YFN8</accession>
<evidence type="ECO:0000313" key="2">
    <source>
        <dbReference type="EMBL" id="KAJ8017776.1"/>
    </source>
</evidence>
<name>A0A9Q0YFN8_HOLLE</name>
<protein>
    <submittedName>
        <fullName evidence="2">Uncharacterized protein</fullName>
    </submittedName>
</protein>
<sequence>MKKRVFKGQPHLCLFALREIHSQEELRYDYGQPDLPWRTKPAESQSTEKPASLKRKGSVSTGSI</sequence>
<organism evidence="2 3">
    <name type="scientific">Holothuria leucospilota</name>
    <name type="common">Black long sea cucumber</name>
    <name type="synonym">Mertensiothuria leucospilota</name>
    <dbReference type="NCBI Taxonomy" id="206669"/>
    <lineage>
        <taxon>Eukaryota</taxon>
        <taxon>Metazoa</taxon>
        <taxon>Echinodermata</taxon>
        <taxon>Eleutherozoa</taxon>
        <taxon>Echinozoa</taxon>
        <taxon>Holothuroidea</taxon>
        <taxon>Aspidochirotacea</taxon>
        <taxon>Aspidochirotida</taxon>
        <taxon>Holothuriidae</taxon>
        <taxon>Holothuria</taxon>
    </lineage>
</organism>
<comment type="caution">
    <text evidence="2">The sequence shown here is derived from an EMBL/GenBank/DDBJ whole genome shotgun (WGS) entry which is preliminary data.</text>
</comment>